<evidence type="ECO:0000256" key="3">
    <source>
        <dbReference type="ARBA" id="ARBA00022597"/>
    </source>
</evidence>
<name>J6FCS8_TRIAS</name>
<dbReference type="RefSeq" id="XP_014183946.1">
    <property type="nucleotide sequence ID" value="XM_014328471.1"/>
</dbReference>
<feature type="compositionally biased region" description="Basic and acidic residues" evidence="7">
    <location>
        <begin position="205"/>
        <end position="217"/>
    </location>
</feature>
<evidence type="ECO:0000256" key="8">
    <source>
        <dbReference type="SAM" id="Phobius"/>
    </source>
</evidence>
<sequence length="266" mass="28301">MLVGYLLAGKRYTLGQIIAGVVITVGIVLATVSAPRPPKSSSASSSSTTGKEDRLPESVQYVIGIAMLSVALFLSAWLGLWQEKTYRRLPFFLPFAPSLWTTFKAYASTAPVKLLAFPLPSIKPNDGFNWAELAVPSALLALAVNVVTQGLCIRGVNRLTSAVSLAISVWYYGSGASVGLVTGGAMVLGGTMIYSMASPPRVVSEKKFDDKEEELKKTHPKRISGEVESNGNGDAAEHSPRPGSQEQTRASSTSVRVNGDGGLRQR</sequence>
<dbReference type="AlphaFoldDB" id="J6FCS8"/>
<comment type="caution">
    <text evidence="9">The sequence shown here is derived from an EMBL/GenBank/DDBJ whole genome shotgun (WGS) entry which is preliminary data.</text>
</comment>
<dbReference type="VEuPathDB" id="FungiDB:A1Q1_00777"/>
<feature type="transmembrane region" description="Helical" evidence="8">
    <location>
        <begin position="61"/>
        <end position="80"/>
    </location>
</feature>
<comment type="subcellular location">
    <subcellularLocation>
        <location evidence="1">Endomembrane system</location>
        <topology evidence="1">Multi-pass membrane protein</topology>
    </subcellularLocation>
</comment>
<evidence type="ECO:0000256" key="5">
    <source>
        <dbReference type="ARBA" id="ARBA00022989"/>
    </source>
</evidence>
<evidence type="ECO:0000256" key="4">
    <source>
        <dbReference type="ARBA" id="ARBA00022692"/>
    </source>
</evidence>
<dbReference type="PANTHER" id="PTHR10778:SF4">
    <property type="entry name" value="NUCLEOTIDE SUGAR TRANSPORTER SLC35B4"/>
    <property type="match status" value="1"/>
</dbReference>
<keyword evidence="3" id="KW-0762">Sugar transport</keyword>
<evidence type="ECO:0000313" key="9">
    <source>
        <dbReference type="EMBL" id="EJT52872.1"/>
    </source>
</evidence>
<evidence type="ECO:0000256" key="1">
    <source>
        <dbReference type="ARBA" id="ARBA00004127"/>
    </source>
</evidence>
<evidence type="ECO:0000313" key="10">
    <source>
        <dbReference type="Proteomes" id="UP000002748"/>
    </source>
</evidence>
<proteinExistence type="predicted"/>
<dbReference type="GO" id="GO:0005462">
    <property type="term" value="F:UDP-N-acetylglucosamine transmembrane transporter activity"/>
    <property type="evidence" value="ECO:0007669"/>
    <property type="project" value="TreeGrafter"/>
</dbReference>
<feature type="transmembrane region" description="Helical" evidence="8">
    <location>
        <begin position="12"/>
        <end position="32"/>
    </location>
</feature>
<protein>
    <submittedName>
        <fullName evidence="9">UDP-N-acetylglucosamine transporter</fullName>
    </submittedName>
</protein>
<dbReference type="GeneID" id="25984291"/>
<dbReference type="GO" id="GO:0005464">
    <property type="term" value="F:UDP-xylose transmembrane transporter activity"/>
    <property type="evidence" value="ECO:0007669"/>
    <property type="project" value="TreeGrafter"/>
</dbReference>
<organism evidence="9 10">
    <name type="scientific">Trichosporon asahii var. asahii (strain ATCC 90039 / CBS 2479 / JCM 2466 / KCTC 7840 / NBRC 103889/ NCYC 2677 / UAMH 7654)</name>
    <name type="common">Yeast</name>
    <dbReference type="NCBI Taxonomy" id="1186058"/>
    <lineage>
        <taxon>Eukaryota</taxon>
        <taxon>Fungi</taxon>
        <taxon>Dikarya</taxon>
        <taxon>Basidiomycota</taxon>
        <taxon>Agaricomycotina</taxon>
        <taxon>Tremellomycetes</taxon>
        <taxon>Trichosporonales</taxon>
        <taxon>Trichosporonaceae</taxon>
        <taxon>Trichosporon</taxon>
    </lineage>
</organism>
<keyword evidence="4 8" id="KW-0812">Transmembrane</keyword>
<dbReference type="HOGENOM" id="CLU_1046579_0_0_1"/>
<dbReference type="EMBL" id="ALBS01000013">
    <property type="protein sequence ID" value="EJT52872.1"/>
    <property type="molecule type" value="Genomic_DNA"/>
</dbReference>
<evidence type="ECO:0000256" key="2">
    <source>
        <dbReference type="ARBA" id="ARBA00022448"/>
    </source>
</evidence>
<dbReference type="Proteomes" id="UP000002748">
    <property type="component" value="Unassembled WGS sequence"/>
</dbReference>
<dbReference type="KEGG" id="tasa:A1Q1_00777"/>
<keyword evidence="5 8" id="KW-1133">Transmembrane helix</keyword>
<dbReference type="OrthoDB" id="999962at2759"/>
<feature type="compositionally biased region" description="Polar residues" evidence="7">
    <location>
        <begin position="242"/>
        <end position="256"/>
    </location>
</feature>
<dbReference type="PANTHER" id="PTHR10778">
    <property type="entry name" value="SOLUTE CARRIER FAMILY 35 MEMBER B"/>
    <property type="match status" value="1"/>
</dbReference>
<dbReference type="GO" id="GO:0000139">
    <property type="term" value="C:Golgi membrane"/>
    <property type="evidence" value="ECO:0007669"/>
    <property type="project" value="TreeGrafter"/>
</dbReference>
<dbReference type="GO" id="GO:0005789">
    <property type="term" value="C:endoplasmic reticulum membrane"/>
    <property type="evidence" value="ECO:0007669"/>
    <property type="project" value="TreeGrafter"/>
</dbReference>
<reference evidence="9 10" key="1">
    <citation type="journal article" date="2012" name="Eukaryot. Cell">
        <title>Draft genome sequence of CBS 2479, the standard type strain of Trichosporon asahii.</title>
        <authorList>
            <person name="Yang R.Y."/>
            <person name="Li H.T."/>
            <person name="Zhu H."/>
            <person name="Zhou G.P."/>
            <person name="Wang M."/>
            <person name="Wang L."/>
        </authorList>
    </citation>
    <scope>NUCLEOTIDE SEQUENCE [LARGE SCALE GENOMIC DNA]</scope>
    <source>
        <strain evidence="10">ATCC 90039 / CBS 2479 / JCM 2466 / KCTC 7840 / NCYC 2677 / UAMH 7654</strain>
    </source>
</reference>
<feature type="transmembrane region" description="Helical" evidence="8">
    <location>
        <begin position="127"/>
        <end position="148"/>
    </location>
</feature>
<feature type="region of interest" description="Disordered" evidence="7">
    <location>
        <begin position="205"/>
        <end position="266"/>
    </location>
</feature>
<dbReference type="Pfam" id="PF08449">
    <property type="entry name" value="UAA"/>
    <property type="match status" value="1"/>
</dbReference>
<keyword evidence="2" id="KW-0813">Transport</keyword>
<dbReference type="InterPro" id="IPR013657">
    <property type="entry name" value="SCL35B1-4/HUT1"/>
</dbReference>
<evidence type="ECO:0000256" key="6">
    <source>
        <dbReference type="ARBA" id="ARBA00023136"/>
    </source>
</evidence>
<evidence type="ECO:0000256" key="7">
    <source>
        <dbReference type="SAM" id="MobiDB-lite"/>
    </source>
</evidence>
<feature type="transmembrane region" description="Helical" evidence="8">
    <location>
        <begin position="89"/>
        <end position="107"/>
    </location>
</feature>
<keyword evidence="6 8" id="KW-0472">Membrane</keyword>
<accession>J6FCS8</accession>
<gene>
    <name evidence="9" type="ORF">A1Q1_00777</name>
</gene>